<comment type="caution">
    <text evidence="2">The sequence shown here is derived from an EMBL/GenBank/DDBJ whole genome shotgun (WGS) entry which is preliminary data.</text>
</comment>
<evidence type="ECO:0000313" key="2">
    <source>
        <dbReference type="EMBL" id="TWT55044.1"/>
    </source>
</evidence>
<feature type="compositionally biased region" description="Polar residues" evidence="1">
    <location>
        <begin position="30"/>
        <end position="44"/>
    </location>
</feature>
<proteinExistence type="predicted"/>
<feature type="compositionally biased region" description="Basic residues" evidence="1">
    <location>
        <begin position="217"/>
        <end position="237"/>
    </location>
</feature>
<evidence type="ECO:0000313" key="3">
    <source>
        <dbReference type="Proteomes" id="UP000316598"/>
    </source>
</evidence>
<feature type="region of interest" description="Disordered" evidence="1">
    <location>
        <begin position="1"/>
        <end position="88"/>
    </location>
</feature>
<organism evidence="2 3">
    <name type="scientific">Rubripirellula amarantea</name>
    <dbReference type="NCBI Taxonomy" id="2527999"/>
    <lineage>
        <taxon>Bacteria</taxon>
        <taxon>Pseudomonadati</taxon>
        <taxon>Planctomycetota</taxon>
        <taxon>Planctomycetia</taxon>
        <taxon>Pirellulales</taxon>
        <taxon>Pirellulaceae</taxon>
        <taxon>Rubripirellula</taxon>
    </lineage>
</organism>
<protein>
    <recommendedName>
        <fullName evidence="4">HicB family protein</fullName>
    </recommendedName>
</protein>
<reference evidence="2 3" key="1">
    <citation type="submission" date="2019-02" db="EMBL/GenBank/DDBJ databases">
        <title>Deep-cultivation of Planctomycetes and their phenomic and genomic characterization uncovers novel biology.</title>
        <authorList>
            <person name="Wiegand S."/>
            <person name="Jogler M."/>
            <person name="Boedeker C."/>
            <person name="Pinto D."/>
            <person name="Vollmers J."/>
            <person name="Rivas-Marin E."/>
            <person name="Kohn T."/>
            <person name="Peeters S.H."/>
            <person name="Heuer A."/>
            <person name="Rast P."/>
            <person name="Oberbeckmann S."/>
            <person name="Bunk B."/>
            <person name="Jeske O."/>
            <person name="Meyerdierks A."/>
            <person name="Storesund J.E."/>
            <person name="Kallscheuer N."/>
            <person name="Luecker S."/>
            <person name="Lage O.M."/>
            <person name="Pohl T."/>
            <person name="Merkel B.J."/>
            <person name="Hornburger P."/>
            <person name="Mueller R.-W."/>
            <person name="Bruemmer F."/>
            <person name="Labrenz M."/>
            <person name="Spormann A.M."/>
            <person name="Op Den Camp H."/>
            <person name="Overmann J."/>
            <person name="Amann R."/>
            <person name="Jetten M.S.M."/>
            <person name="Mascher T."/>
            <person name="Medema M.H."/>
            <person name="Devos D.P."/>
            <person name="Kaster A.-K."/>
            <person name="Ovreas L."/>
            <person name="Rohde M."/>
            <person name="Galperin M.Y."/>
            <person name="Jogler C."/>
        </authorList>
    </citation>
    <scope>NUCLEOTIDE SEQUENCE [LARGE SCALE GENOMIC DNA]</scope>
    <source>
        <strain evidence="2 3">Pla22</strain>
    </source>
</reference>
<dbReference type="AlphaFoldDB" id="A0A5C5WVR0"/>
<evidence type="ECO:0008006" key="4">
    <source>
        <dbReference type="Google" id="ProtNLM"/>
    </source>
</evidence>
<gene>
    <name evidence="2" type="ORF">Pla22_26980</name>
</gene>
<name>A0A5C5WVR0_9BACT</name>
<feature type="compositionally biased region" description="Polar residues" evidence="1">
    <location>
        <begin position="77"/>
        <end position="88"/>
    </location>
</feature>
<feature type="compositionally biased region" description="Low complexity" evidence="1">
    <location>
        <begin position="1"/>
        <end position="14"/>
    </location>
</feature>
<sequence length="237" mass="25567">MASADQTSSSQSSAPRHLESVTFADRPHTASPTSSDSKSNSFPATESRLRQPIASPTGNAPQSNAAPAANAAADPASTTLNLTPPSSELSNQAKAQQILALAVDAFAKTGSWVVFYRELLGLNGVVHKSFKTEESLTWFMNSPEHAELQEMVAAMRSQDNSKGDAVEPERMITIRLPKSLHDVLTAESELMKLSINKLCITKLLQPAESRFVPVQQGRRRGRRPGPQGSRKKSQSTS</sequence>
<feature type="region of interest" description="Disordered" evidence="1">
    <location>
        <begin position="211"/>
        <end position="237"/>
    </location>
</feature>
<evidence type="ECO:0000256" key="1">
    <source>
        <dbReference type="SAM" id="MobiDB-lite"/>
    </source>
</evidence>
<feature type="compositionally biased region" description="Low complexity" evidence="1">
    <location>
        <begin position="59"/>
        <end position="76"/>
    </location>
</feature>
<dbReference type="RefSeq" id="WP_146514985.1">
    <property type="nucleotide sequence ID" value="NZ_SJPI01000001.1"/>
</dbReference>
<dbReference type="OrthoDB" id="268431at2"/>
<dbReference type="EMBL" id="SJPI01000001">
    <property type="protein sequence ID" value="TWT55044.1"/>
    <property type="molecule type" value="Genomic_DNA"/>
</dbReference>
<dbReference type="Proteomes" id="UP000316598">
    <property type="component" value="Unassembled WGS sequence"/>
</dbReference>
<keyword evidence="3" id="KW-1185">Reference proteome</keyword>
<accession>A0A5C5WVR0</accession>